<dbReference type="InterPro" id="IPR009003">
    <property type="entry name" value="Peptidase_S1_PA"/>
</dbReference>
<dbReference type="SUPFAM" id="SSF50494">
    <property type="entry name" value="Trypsin-like serine proteases"/>
    <property type="match status" value="1"/>
</dbReference>
<reference evidence="6" key="1">
    <citation type="submission" date="2014-05" db="EMBL/GenBank/DDBJ databases">
        <authorList>
            <person name="Chronopoulou M."/>
        </authorList>
    </citation>
    <scope>NUCLEOTIDE SEQUENCE</scope>
    <source>
        <tissue evidence="6">Whole organism</tissue>
    </source>
</reference>
<name>A0A0K2T3Q8_LEPSM</name>
<dbReference type="InterPro" id="IPR050127">
    <property type="entry name" value="Serine_Proteases_S1"/>
</dbReference>
<protein>
    <submittedName>
        <fullName evidence="6">Serine protease 12 [Nasonia vitripennis]</fullName>
    </submittedName>
</protein>
<dbReference type="PANTHER" id="PTHR24264:SF58">
    <property type="entry name" value="SI:DKEY-33M11.8-RELATED"/>
    <property type="match status" value="1"/>
</dbReference>
<dbReference type="SMART" id="SM00020">
    <property type="entry name" value="Tryp_SPc"/>
    <property type="match status" value="1"/>
</dbReference>
<dbReference type="CDD" id="cd00190">
    <property type="entry name" value="Tryp_SPc"/>
    <property type="match status" value="1"/>
</dbReference>
<feature type="domain" description="Peptidase S1" evidence="5">
    <location>
        <begin position="1"/>
        <end position="171"/>
    </location>
</feature>
<dbReference type="PRINTS" id="PR00722">
    <property type="entry name" value="CHYMOTRYPSIN"/>
</dbReference>
<evidence type="ECO:0000256" key="4">
    <source>
        <dbReference type="ARBA" id="ARBA00023157"/>
    </source>
</evidence>
<dbReference type="GO" id="GO:0004252">
    <property type="term" value="F:serine-type endopeptidase activity"/>
    <property type="evidence" value="ECO:0007669"/>
    <property type="project" value="InterPro"/>
</dbReference>
<gene>
    <name evidence="6" type="primary">SP12</name>
</gene>
<dbReference type="PROSITE" id="PS00135">
    <property type="entry name" value="TRYPSIN_SER"/>
    <property type="match status" value="1"/>
</dbReference>
<dbReference type="PROSITE" id="PS50240">
    <property type="entry name" value="TRYPSIN_DOM"/>
    <property type="match status" value="1"/>
</dbReference>
<dbReference type="InterPro" id="IPR033116">
    <property type="entry name" value="TRYPSIN_SER"/>
</dbReference>
<dbReference type="AlphaFoldDB" id="A0A0K2T3Q8"/>
<dbReference type="InterPro" id="IPR001314">
    <property type="entry name" value="Peptidase_S1A"/>
</dbReference>
<keyword evidence="4" id="KW-1015">Disulfide bond</keyword>
<dbReference type="InterPro" id="IPR043504">
    <property type="entry name" value="Peptidase_S1_PA_chymotrypsin"/>
</dbReference>
<accession>A0A0K2T3Q8</accession>
<evidence type="ECO:0000313" key="6">
    <source>
        <dbReference type="EMBL" id="CDW20227.1"/>
    </source>
</evidence>
<evidence type="ECO:0000259" key="5">
    <source>
        <dbReference type="PROSITE" id="PS50240"/>
    </source>
</evidence>
<organism evidence="6">
    <name type="scientific">Lepeophtheirus salmonis</name>
    <name type="common">Salmon louse</name>
    <name type="synonym">Caligus salmonis</name>
    <dbReference type="NCBI Taxonomy" id="72036"/>
    <lineage>
        <taxon>Eukaryota</taxon>
        <taxon>Metazoa</taxon>
        <taxon>Ecdysozoa</taxon>
        <taxon>Arthropoda</taxon>
        <taxon>Crustacea</taxon>
        <taxon>Multicrustacea</taxon>
        <taxon>Hexanauplia</taxon>
        <taxon>Copepoda</taxon>
        <taxon>Siphonostomatoida</taxon>
        <taxon>Caligidae</taxon>
        <taxon>Lepeophtheirus</taxon>
    </lineage>
</organism>
<dbReference type="EMBL" id="HACA01002866">
    <property type="protein sequence ID" value="CDW20227.1"/>
    <property type="molecule type" value="Transcribed_RNA"/>
</dbReference>
<dbReference type="GO" id="GO:0005615">
    <property type="term" value="C:extracellular space"/>
    <property type="evidence" value="ECO:0007669"/>
    <property type="project" value="TreeGrafter"/>
</dbReference>
<proteinExistence type="predicted"/>
<dbReference type="Gene3D" id="2.40.10.10">
    <property type="entry name" value="Trypsin-like serine proteases"/>
    <property type="match status" value="2"/>
</dbReference>
<evidence type="ECO:0000256" key="1">
    <source>
        <dbReference type="ARBA" id="ARBA00022670"/>
    </source>
</evidence>
<dbReference type="Pfam" id="PF00089">
    <property type="entry name" value="Trypsin"/>
    <property type="match status" value="1"/>
</dbReference>
<dbReference type="GO" id="GO:0006508">
    <property type="term" value="P:proteolysis"/>
    <property type="evidence" value="ECO:0007669"/>
    <property type="project" value="UniProtKB-KW"/>
</dbReference>
<evidence type="ECO:0000256" key="3">
    <source>
        <dbReference type="ARBA" id="ARBA00022825"/>
    </source>
</evidence>
<sequence length="171" mass="18747">MVVAGEHDLSEKSGDEQTVGVQKIIMYELYGTKRNSYDICLLKLESPLKLNDKVKTITLPEKDEEFTGEAIVSGWGVRSFGSSTSPVLRATNITLISFDECKDKYGRQFDETMICAGSLGKDSCQGDSGGPLFQNGKLVGIVSWGVFCGHPSYPGVYGKVSKFHDWILAHN</sequence>
<dbReference type="InterPro" id="IPR001254">
    <property type="entry name" value="Trypsin_dom"/>
</dbReference>
<evidence type="ECO:0000256" key="2">
    <source>
        <dbReference type="ARBA" id="ARBA00022801"/>
    </source>
</evidence>
<keyword evidence="3" id="KW-0720">Serine protease</keyword>
<dbReference type="FunFam" id="2.40.10.10:FF:000010">
    <property type="entry name" value="Kallikrein related peptidase 11"/>
    <property type="match status" value="1"/>
</dbReference>
<dbReference type="OrthoDB" id="10059102at2759"/>
<keyword evidence="1 6" id="KW-0645">Protease</keyword>
<keyword evidence="2" id="KW-0378">Hydrolase</keyword>
<dbReference type="PANTHER" id="PTHR24264">
    <property type="entry name" value="TRYPSIN-RELATED"/>
    <property type="match status" value="1"/>
</dbReference>